<name>A0ABP3LSE1_9PSEU</name>
<keyword evidence="6 7" id="KW-0472">Membrane</keyword>
<protein>
    <submittedName>
        <fullName evidence="9">Phosphatase PAP2 family protein</fullName>
    </submittedName>
</protein>
<dbReference type="InterPro" id="IPR036938">
    <property type="entry name" value="PAP2/HPO_sf"/>
</dbReference>
<keyword evidence="3 7" id="KW-0812">Transmembrane</keyword>
<evidence type="ECO:0000256" key="4">
    <source>
        <dbReference type="ARBA" id="ARBA00022801"/>
    </source>
</evidence>
<keyword evidence="10" id="KW-1185">Reference proteome</keyword>
<organism evidence="9 10">
    <name type="scientific">Saccharopolyspora thermophila</name>
    <dbReference type="NCBI Taxonomy" id="89367"/>
    <lineage>
        <taxon>Bacteria</taxon>
        <taxon>Bacillati</taxon>
        <taxon>Actinomycetota</taxon>
        <taxon>Actinomycetes</taxon>
        <taxon>Pseudonocardiales</taxon>
        <taxon>Pseudonocardiaceae</taxon>
        <taxon>Saccharopolyspora</taxon>
    </lineage>
</organism>
<evidence type="ECO:0000256" key="6">
    <source>
        <dbReference type="ARBA" id="ARBA00023136"/>
    </source>
</evidence>
<reference evidence="10" key="1">
    <citation type="journal article" date="2019" name="Int. J. Syst. Evol. Microbiol.">
        <title>The Global Catalogue of Microorganisms (GCM) 10K type strain sequencing project: providing services to taxonomists for standard genome sequencing and annotation.</title>
        <authorList>
            <consortium name="The Broad Institute Genomics Platform"/>
            <consortium name="The Broad Institute Genome Sequencing Center for Infectious Disease"/>
            <person name="Wu L."/>
            <person name="Ma J."/>
        </authorList>
    </citation>
    <scope>NUCLEOTIDE SEQUENCE [LARGE SCALE GENOMIC DNA]</scope>
    <source>
        <strain evidence="10">JCM 10664</strain>
    </source>
</reference>
<dbReference type="Proteomes" id="UP001500220">
    <property type="component" value="Unassembled WGS sequence"/>
</dbReference>
<evidence type="ECO:0000256" key="1">
    <source>
        <dbReference type="ARBA" id="ARBA00004651"/>
    </source>
</evidence>
<feature type="transmembrane region" description="Helical" evidence="7">
    <location>
        <begin position="30"/>
        <end position="54"/>
    </location>
</feature>
<dbReference type="InterPro" id="IPR000326">
    <property type="entry name" value="PAP2/HPO"/>
</dbReference>
<sequence>MTSNEIEDVPDVSIDWYRAVTGLAAESPDWVQAVAVVATDAVLLVLGALVVANLWRIRRADLRARVLAWAAPVVTVVAYVLSETTKSLVEQERPCRAVRGAAASVAECPEPGDWSFPSNHSTIAAAVAVALAVAWRRLAVVVLVLAPLEAFLRVFLGVHYPHDVITGLLLGSVTAAVGMAFAAALVRAKAPAPAQHA</sequence>
<keyword evidence="2" id="KW-1003">Cell membrane</keyword>
<feature type="transmembrane region" description="Helical" evidence="7">
    <location>
        <begin position="164"/>
        <end position="186"/>
    </location>
</feature>
<dbReference type="PANTHER" id="PTHR14969:SF62">
    <property type="entry name" value="DECAPRENYLPHOSPHORYL-5-PHOSPHORIBOSE PHOSPHATASE RV3807C-RELATED"/>
    <property type="match status" value="1"/>
</dbReference>
<evidence type="ECO:0000313" key="9">
    <source>
        <dbReference type="EMBL" id="GAA0505852.1"/>
    </source>
</evidence>
<feature type="domain" description="Phosphatidic acid phosphatase type 2/haloperoxidase" evidence="8">
    <location>
        <begin position="64"/>
        <end position="179"/>
    </location>
</feature>
<accession>A0ABP3LSE1</accession>
<dbReference type="Pfam" id="PF01569">
    <property type="entry name" value="PAP2"/>
    <property type="match status" value="1"/>
</dbReference>
<comment type="subcellular location">
    <subcellularLocation>
        <location evidence="1">Cell membrane</location>
        <topology evidence="1">Multi-pass membrane protein</topology>
    </subcellularLocation>
</comment>
<evidence type="ECO:0000256" key="7">
    <source>
        <dbReference type="SAM" id="Phobius"/>
    </source>
</evidence>
<evidence type="ECO:0000313" key="10">
    <source>
        <dbReference type="Proteomes" id="UP001500220"/>
    </source>
</evidence>
<feature type="transmembrane region" description="Helical" evidence="7">
    <location>
        <begin position="123"/>
        <end position="152"/>
    </location>
</feature>
<evidence type="ECO:0000256" key="5">
    <source>
        <dbReference type="ARBA" id="ARBA00022989"/>
    </source>
</evidence>
<dbReference type="EMBL" id="BAAAHC010000003">
    <property type="protein sequence ID" value="GAA0505852.1"/>
    <property type="molecule type" value="Genomic_DNA"/>
</dbReference>
<dbReference type="SUPFAM" id="SSF48317">
    <property type="entry name" value="Acid phosphatase/Vanadium-dependent haloperoxidase"/>
    <property type="match status" value="1"/>
</dbReference>
<comment type="caution">
    <text evidence="9">The sequence shown here is derived from an EMBL/GenBank/DDBJ whole genome shotgun (WGS) entry which is preliminary data.</text>
</comment>
<dbReference type="Gene3D" id="1.20.144.10">
    <property type="entry name" value="Phosphatidic acid phosphatase type 2/haloperoxidase"/>
    <property type="match status" value="1"/>
</dbReference>
<proteinExistence type="predicted"/>
<keyword evidence="5 7" id="KW-1133">Transmembrane helix</keyword>
<dbReference type="PANTHER" id="PTHR14969">
    <property type="entry name" value="SPHINGOSINE-1-PHOSPHATE PHOSPHOHYDROLASE"/>
    <property type="match status" value="1"/>
</dbReference>
<evidence type="ECO:0000256" key="2">
    <source>
        <dbReference type="ARBA" id="ARBA00022475"/>
    </source>
</evidence>
<evidence type="ECO:0000256" key="3">
    <source>
        <dbReference type="ARBA" id="ARBA00022692"/>
    </source>
</evidence>
<dbReference type="SMART" id="SM00014">
    <property type="entry name" value="acidPPc"/>
    <property type="match status" value="1"/>
</dbReference>
<gene>
    <name evidence="9" type="ORF">GCM10009545_04840</name>
</gene>
<keyword evidence="4" id="KW-0378">Hydrolase</keyword>
<evidence type="ECO:0000259" key="8">
    <source>
        <dbReference type="SMART" id="SM00014"/>
    </source>
</evidence>